<gene>
    <name evidence="7" type="ORF">GMDG_07803</name>
</gene>
<dbReference type="EMBL" id="GL573428">
    <property type="protein sequence ID" value="ELR06148.1"/>
    <property type="molecule type" value="Genomic_DNA"/>
</dbReference>
<evidence type="ECO:0000256" key="2">
    <source>
        <dbReference type="ARBA" id="ARBA00010343"/>
    </source>
</evidence>
<protein>
    <recommendedName>
        <fullName evidence="6">Core Histone H2A/H2B/H3 domain-containing protein</fullName>
    </recommendedName>
</protein>
<feature type="domain" description="Core Histone H2A/H2B/H3" evidence="6">
    <location>
        <begin position="37"/>
        <end position="120"/>
    </location>
</feature>
<feature type="region of interest" description="Disordered" evidence="5">
    <location>
        <begin position="1"/>
        <end position="29"/>
    </location>
</feature>
<keyword evidence="3" id="KW-0158">Chromosome</keyword>
<dbReference type="InParanoid" id="L8G0B6"/>
<dbReference type="InterPro" id="IPR009072">
    <property type="entry name" value="Histone-fold"/>
</dbReference>
<proteinExistence type="inferred from homology"/>
<organism evidence="7 8">
    <name type="scientific">Pseudogymnoascus destructans (strain ATCC MYA-4855 / 20631-21)</name>
    <name type="common">Bat white-nose syndrome fungus</name>
    <name type="synonym">Geomyces destructans</name>
    <dbReference type="NCBI Taxonomy" id="658429"/>
    <lineage>
        <taxon>Eukaryota</taxon>
        <taxon>Fungi</taxon>
        <taxon>Dikarya</taxon>
        <taxon>Ascomycota</taxon>
        <taxon>Pezizomycotina</taxon>
        <taxon>Leotiomycetes</taxon>
        <taxon>Thelebolales</taxon>
        <taxon>Thelebolaceae</taxon>
        <taxon>Pseudogymnoascus</taxon>
    </lineage>
</organism>
<dbReference type="Gene3D" id="1.10.20.10">
    <property type="entry name" value="Histone, subunit A"/>
    <property type="match status" value="1"/>
</dbReference>
<dbReference type="HOGENOM" id="CLU_078295_7_1_1"/>
<comment type="subcellular location">
    <subcellularLocation>
        <location evidence="1">Chromosome</location>
    </subcellularLocation>
</comment>
<evidence type="ECO:0000313" key="8">
    <source>
        <dbReference type="Proteomes" id="UP000011064"/>
    </source>
</evidence>
<evidence type="ECO:0000259" key="6">
    <source>
        <dbReference type="Pfam" id="PF00125"/>
    </source>
</evidence>
<evidence type="ECO:0000256" key="4">
    <source>
        <dbReference type="ARBA" id="ARBA00023269"/>
    </source>
</evidence>
<dbReference type="SMART" id="SM00428">
    <property type="entry name" value="H3"/>
    <property type="match status" value="1"/>
</dbReference>
<reference evidence="8" key="1">
    <citation type="submission" date="2010-09" db="EMBL/GenBank/DDBJ databases">
        <title>The genome sequence of Geomyces destructans 20631-21.</title>
        <authorList>
            <consortium name="The Broad Institute Genome Sequencing Platform"/>
            <person name="Cuomo C.A."/>
            <person name="Blehert D.S."/>
            <person name="Lorch J.M."/>
            <person name="Young S.K."/>
            <person name="Zeng Q."/>
            <person name="Gargeya S."/>
            <person name="Fitzgerald M."/>
            <person name="Haas B."/>
            <person name="Abouelleil A."/>
            <person name="Alvarado L."/>
            <person name="Arachchi H.M."/>
            <person name="Berlin A."/>
            <person name="Brown A."/>
            <person name="Chapman S.B."/>
            <person name="Chen Z."/>
            <person name="Dunbar C."/>
            <person name="Freedman E."/>
            <person name="Gearin G."/>
            <person name="Gellesch M."/>
            <person name="Goldberg J."/>
            <person name="Griggs A."/>
            <person name="Gujja S."/>
            <person name="Heiman D."/>
            <person name="Howarth C."/>
            <person name="Larson L."/>
            <person name="Lui A."/>
            <person name="MacDonald P.J.P."/>
            <person name="Montmayeur A."/>
            <person name="Murphy C."/>
            <person name="Neiman D."/>
            <person name="Pearson M."/>
            <person name="Priest M."/>
            <person name="Roberts A."/>
            <person name="Saif S."/>
            <person name="Shea T."/>
            <person name="Shenoy N."/>
            <person name="Sisk P."/>
            <person name="Stolte C."/>
            <person name="Sykes S."/>
            <person name="Wortman J."/>
            <person name="Nusbaum C."/>
            <person name="Birren B."/>
        </authorList>
    </citation>
    <scope>NUCLEOTIDE SEQUENCE [LARGE SCALE GENOMIC DNA]</scope>
    <source>
        <strain evidence="8">ATCC MYA-4855 / 20631-21</strain>
    </source>
</reference>
<dbReference type="GO" id="GO:0000786">
    <property type="term" value="C:nucleosome"/>
    <property type="evidence" value="ECO:0007669"/>
    <property type="project" value="UniProtKB-KW"/>
</dbReference>
<name>L8G0B6_PSED2</name>
<dbReference type="PRINTS" id="PR00622">
    <property type="entry name" value="HISTONEH3"/>
</dbReference>
<dbReference type="SUPFAM" id="SSF47113">
    <property type="entry name" value="Histone-fold"/>
    <property type="match status" value="1"/>
</dbReference>
<dbReference type="GO" id="GO:0003677">
    <property type="term" value="F:DNA binding"/>
    <property type="evidence" value="ECO:0007669"/>
    <property type="project" value="InterPro"/>
</dbReference>
<dbReference type="Proteomes" id="UP000011064">
    <property type="component" value="Unassembled WGS sequence"/>
</dbReference>
<sequence length="137" mass="15462">MPAQKTAGKAPRKTSGISGKKIVKKAAKKSHRYKPAVALRQIKKYQKSTEPLLPRVPFTRLICEIISDLHPREDFQLQSSAISALQEAAETTLVKEFEMTQLAAIHAKRVTIQQKDMKLVQQMHLHMTGFSFPGQLR</sequence>
<evidence type="ECO:0000313" key="7">
    <source>
        <dbReference type="EMBL" id="ELR06148.1"/>
    </source>
</evidence>
<dbReference type="GO" id="GO:0046982">
    <property type="term" value="F:protein heterodimerization activity"/>
    <property type="evidence" value="ECO:0007669"/>
    <property type="project" value="InterPro"/>
</dbReference>
<evidence type="ECO:0000256" key="1">
    <source>
        <dbReference type="ARBA" id="ARBA00004286"/>
    </source>
</evidence>
<dbReference type="Pfam" id="PF00125">
    <property type="entry name" value="Histone"/>
    <property type="match status" value="1"/>
</dbReference>
<evidence type="ECO:0000256" key="5">
    <source>
        <dbReference type="SAM" id="MobiDB-lite"/>
    </source>
</evidence>
<dbReference type="PANTHER" id="PTHR11426">
    <property type="entry name" value="HISTONE H3"/>
    <property type="match status" value="1"/>
</dbReference>
<comment type="similarity">
    <text evidence="2">Belongs to the histone H3 family.</text>
</comment>
<dbReference type="STRING" id="658429.L8G0B6"/>
<dbReference type="GO" id="GO:0030527">
    <property type="term" value="F:structural constituent of chromatin"/>
    <property type="evidence" value="ECO:0007669"/>
    <property type="project" value="InterPro"/>
</dbReference>
<accession>L8G0B6</accession>
<keyword evidence="4" id="KW-0238">DNA-binding</keyword>
<keyword evidence="8" id="KW-1185">Reference proteome</keyword>
<dbReference type="InterPro" id="IPR007125">
    <property type="entry name" value="H2A/H2B/H3"/>
</dbReference>
<dbReference type="AlphaFoldDB" id="L8G0B6"/>
<dbReference type="VEuPathDB" id="FungiDB:GMDG_07803"/>
<evidence type="ECO:0000256" key="3">
    <source>
        <dbReference type="ARBA" id="ARBA00022454"/>
    </source>
</evidence>
<dbReference type="CDD" id="cd22911">
    <property type="entry name" value="HFD_H3"/>
    <property type="match status" value="1"/>
</dbReference>
<keyword evidence="4" id="KW-0544">Nucleosome core</keyword>
<dbReference type="OrthoDB" id="3439132at2759"/>
<dbReference type="InterPro" id="IPR000164">
    <property type="entry name" value="Histone_H3/CENP-A"/>
</dbReference>